<dbReference type="GO" id="GO:0003887">
    <property type="term" value="F:DNA-directed DNA polymerase activity"/>
    <property type="evidence" value="ECO:0007669"/>
    <property type="project" value="UniProtKB-EC"/>
</dbReference>
<dbReference type="EC" id="2.7.7.7" evidence="1"/>
<evidence type="ECO:0000313" key="2">
    <source>
        <dbReference type="Proteomes" id="UP001432180"/>
    </source>
</evidence>
<dbReference type="InterPro" id="IPR036768">
    <property type="entry name" value="PolIII_chi_sf"/>
</dbReference>
<dbReference type="EMBL" id="CP121472">
    <property type="protein sequence ID" value="WPL16034.1"/>
    <property type="molecule type" value="Genomic_DNA"/>
</dbReference>
<dbReference type="RefSeq" id="WP_328986581.1">
    <property type="nucleotide sequence ID" value="NZ_CP121472.1"/>
</dbReference>
<keyword evidence="2" id="KW-1185">Reference proteome</keyword>
<dbReference type="Proteomes" id="UP001432180">
    <property type="component" value="Chromosome"/>
</dbReference>
<dbReference type="InterPro" id="IPR007459">
    <property type="entry name" value="DNA_pol3_chi"/>
</dbReference>
<reference evidence="1 2" key="1">
    <citation type="journal article" date="2023" name="Microorganisms">
        <title>Thiorhodovibrio frisius and Trv. litoralis spp. nov., Two Novel Members from a Clade of Fastidious Purple Sulfur Bacteria That Exhibit Unique Red-Shifted Light-Harvesting Capabilities.</title>
        <authorList>
            <person name="Methner A."/>
            <person name="Kuzyk S.B."/>
            <person name="Petersen J."/>
            <person name="Bauer S."/>
            <person name="Brinkmann H."/>
            <person name="Sichau K."/>
            <person name="Wanner G."/>
            <person name="Wolf J."/>
            <person name="Neumann-Schaal M."/>
            <person name="Henke P."/>
            <person name="Tank M."/>
            <person name="Sproer C."/>
            <person name="Bunk B."/>
            <person name="Overmann J."/>
        </authorList>
    </citation>
    <scope>NUCLEOTIDE SEQUENCE [LARGE SCALE GENOMIC DNA]</scope>
    <source>
        <strain evidence="1 2">DSM 6702</strain>
    </source>
</reference>
<gene>
    <name evidence="1" type="primary">holC</name>
    <name evidence="1" type="ORF">Thiowin_00965</name>
</gene>
<name>A0ABZ0S6U9_9GAMM</name>
<protein>
    <submittedName>
        <fullName evidence="1">DNA polymerase III subunit chi</fullName>
        <ecNumber evidence="1">2.7.7.7</ecNumber>
    </submittedName>
</protein>
<dbReference type="SUPFAM" id="SSF102400">
    <property type="entry name" value="DNA polymerase III chi subunit"/>
    <property type="match status" value="1"/>
</dbReference>
<dbReference type="PANTHER" id="PTHR38767:SF1">
    <property type="entry name" value="DNA POLYMERASE III SUBUNIT CHI"/>
    <property type="match status" value="1"/>
</dbReference>
<keyword evidence="1" id="KW-0808">Transferase</keyword>
<evidence type="ECO:0000313" key="1">
    <source>
        <dbReference type="EMBL" id="WPL16034.1"/>
    </source>
</evidence>
<dbReference type="Gene3D" id="3.40.50.10110">
    <property type="entry name" value="DNA polymerase III subunit chi"/>
    <property type="match status" value="1"/>
</dbReference>
<dbReference type="PANTHER" id="PTHR38767">
    <property type="entry name" value="DNA POLYMERASE III SUBUNIT CHI"/>
    <property type="match status" value="1"/>
</dbReference>
<dbReference type="Pfam" id="PF04364">
    <property type="entry name" value="DNA_pol3_chi"/>
    <property type="match status" value="1"/>
</dbReference>
<keyword evidence="1" id="KW-0548">Nucleotidyltransferase</keyword>
<sequence length="143" mass="16628">MTRVDFYSLEPSFRGNRFDFACRLIEKIRTQGLRVLVHCPDIAQARALDRLLWTFRDEAFVPHGLVGQVDAEWTPVLISPNGEPVVENQVLINLAQEVPDFFSRFQRVCELIDQAPRVLTAGRQRWAWYKQQSVRLEHHRIGG</sequence>
<organism evidence="1 2">
    <name type="scientific">Thiorhodovibrio winogradskyi</name>
    <dbReference type="NCBI Taxonomy" id="77007"/>
    <lineage>
        <taxon>Bacteria</taxon>
        <taxon>Pseudomonadati</taxon>
        <taxon>Pseudomonadota</taxon>
        <taxon>Gammaproteobacteria</taxon>
        <taxon>Chromatiales</taxon>
        <taxon>Chromatiaceae</taxon>
        <taxon>Thiorhodovibrio</taxon>
    </lineage>
</organism>
<accession>A0ABZ0S6U9</accession>
<proteinExistence type="predicted"/>